<protein>
    <recommendedName>
        <fullName evidence="4">ABC transporter permease</fullName>
    </recommendedName>
</protein>
<keyword evidence="1" id="KW-0472">Membrane</keyword>
<evidence type="ECO:0000256" key="1">
    <source>
        <dbReference type="SAM" id="Phobius"/>
    </source>
</evidence>
<comment type="caution">
    <text evidence="2">The sequence shown here is derived from an EMBL/GenBank/DDBJ whole genome shotgun (WGS) entry which is preliminary data.</text>
</comment>
<keyword evidence="1" id="KW-1133">Transmembrane helix</keyword>
<evidence type="ECO:0000313" key="3">
    <source>
        <dbReference type="Proteomes" id="UP000286773"/>
    </source>
</evidence>
<accession>A0A430ARL2</accession>
<organism evidence="2 3">
    <name type="scientific">Vagococcus acidifermentans</name>
    <dbReference type="NCBI Taxonomy" id="564710"/>
    <lineage>
        <taxon>Bacteria</taxon>
        <taxon>Bacillati</taxon>
        <taxon>Bacillota</taxon>
        <taxon>Bacilli</taxon>
        <taxon>Lactobacillales</taxon>
        <taxon>Enterococcaceae</taxon>
        <taxon>Vagococcus</taxon>
    </lineage>
</organism>
<dbReference type="AlphaFoldDB" id="A0A430ARL2"/>
<keyword evidence="3" id="KW-1185">Reference proteome</keyword>
<dbReference type="Proteomes" id="UP000286773">
    <property type="component" value="Unassembled WGS sequence"/>
</dbReference>
<feature type="transmembrane region" description="Helical" evidence="1">
    <location>
        <begin position="370"/>
        <end position="391"/>
    </location>
</feature>
<feature type="transmembrane region" description="Helical" evidence="1">
    <location>
        <begin position="225"/>
        <end position="250"/>
    </location>
</feature>
<keyword evidence="1" id="KW-0812">Transmembrane</keyword>
<reference evidence="2 3" key="1">
    <citation type="submission" date="2017-05" db="EMBL/GenBank/DDBJ databases">
        <title>Vagococcus spp. assemblies.</title>
        <authorList>
            <person name="Gulvik C.A."/>
        </authorList>
    </citation>
    <scope>NUCLEOTIDE SEQUENCE [LARGE SCALE GENOMIC DNA]</scope>
    <source>
        <strain evidence="2 3">LMG 24798</strain>
    </source>
</reference>
<feature type="transmembrane region" description="Helical" evidence="1">
    <location>
        <begin position="20"/>
        <end position="37"/>
    </location>
</feature>
<gene>
    <name evidence="2" type="ORF">CBF27_10295</name>
</gene>
<name>A0A430ARL2_9ENTE</name>
<feature type="transmembrane region" description="Helical" evidence="1">
    <location>
        <begin position="186"/>
        <end position="205"/>
    </location>
</feature>
<evidence type="ECO:0000313" key="2">
    <source>
        <dbReference type="EMBL" id="RSU10695.1"/>
    </source>
</evidence>
<dbReference type="EMBL" id="NGKC01000011">
    <property type="protein sequence ID" value="RSU10695.1"/>
    <property type="molecule type" value="Genomic_DNA"/>
</dbReference>
<evidence type="ECO:0008006" key="4">
    <source>
        <dbReference type="Google" id="ProtNLM"/>
    </source>
</evidence>
<dbReference type="RefSeq" id="WP_126814222.1">
    <property type="nucleotide sequence ID" value="NZ_NGKC01000011.1"/>
</dbReference>
<dbReference type="OrthoDB" id="2320684at2"/>
<sequence length="399" mass="45841">MKNYLKMELKTLLSSVKNRYIIIIVLLLGLFYTFEVAPKYDPIEKVNLTQTKMALADRQEFLEQVQLDEGTHPLVFFATEIFPEWNQLDIERIDSFSKRDYQKYAEETSKWYEFTDNIYNAKITEDLRYPIGYYTLNNYFAHYDGHYASKREAVKYKALARSEVPLSVNVFEERTALQTLVRESSVLLPLVIIISTVLLSADVVVKDFRHQSLAAGYPLLPMERILSKLIAVLFGFLLTILALLPVFFILSIKYGVGSLKLPVMIYNNNYLNDGAFHTMTIAKYLLVFGSLLGLIVFIIFFSIVLLSQVLPYEGLNIIAPICLFLLEPVYFRRGIGEYFPVQWLPSTFAKIGDIVTGHANYLYVTQSLNVQQMVLVLGLLLSVLLVSSYLLSRRMGRFI</sequence>
<proteinExistence type="predicted"/>
<feature type="transmembrane region" description="Helical" evidence="1">
    <location>
        <begin position="284"/>
        <end position="306"/>
    </location>
</feature>